<evidence type="ECO:0000256" key="9">
    <source>
        <dbReference type="ARBA" id="ARBA00022989"/>
    </source>
</evidence>
<evidence type="ECO:0000256" key="8">
    <source>
        <dbReference type="ARBA" id="ARBA00022982"/>
    </source>
</evidence>
<evidence type="ECO:0000256" key="7">
    <source>
        <dbReference type="ARBA" id="ARBA00022723"/>
    </source>
</evidence>
<dbReference type="InterPro" id="IPR011577">
    <property type="entry name" value="Cyt_b561_bac/Ni-Hgenase"/>
</dbReference>
<comment type="subcellular location">
    <subcellularLocation>
        <location evidence="2">Cell membrane</location>
        <topology evidence="2">Multi-pass membrane protein</topology>
    </subcellularLocation>
</comment>
<keyword evidence="11 13" id="KW-0472">Membrane</keyword>
<evidence type="ECO:0000256" key="1">
    <source>
        <dbReference type="ARBA" id="ARBA00001970"/>
    </source>
</evidence>
<evidence type="ECO:0000313" key="16">
    <source>
        <dbReference type="Proteomes" id="UP000199365"/>
    </source>
</evidence>
<keyword evidence="4" id="KW-1003">Cell membrane</keyword>
<feature type="transmembrane region" description="Helical" evidence="13">
    <location>
        <begin position="66"/>
        <end position="84"/>
    </location>
</feature>
<keyword evidence="6 13" id="KW-0812">Transmembrane</keyword>
<dbReference type="Gene3D" id="1.20.950.20">
    <property type="entry name" value="Transmembrane di-heme cytochromes, Chain C"/>
    <property type="match status" value="1"/>
</dbReference>
<evidence type="ECO:0000256" key="12">
    <source>
        <dbReference type="ARBA" id="ARBA00037975"/>
    </source>
</evidence>
<dbReference type="GO" id="GO:0046872">
    <property type="term" value="F:metal ion binding"/>
    <property type="evidence" value="ECO:0007669"/>
    <property type="project" value="UniProtKB-KW"/>
</dbReference>
<dbReference type="InterPro" id="IPR016174">
    <property type="entry name" value="Di-haem_cyt_TM"/>
</dbReference>
<dbReference type="Proteomes" id="UP000199365">
    <property type="component" value="Unassembled WGS sequence"/>
</dbReference>
<evidence type="ECO:0000256" key="13">
    <source>
        <dbReference type="SAM" id="Phobius"/>
    </source>
</evidence>
<keyword evidence="7" id="KW-0479">Metal-binding</keyword>
<dbReference type="PANTHER" id="PTHR30529:SF3">
    <property type="entry name" value="CYTOCHROME B561 HOMOLOG 1"/>
    <property type="match status" value="1"/>
</dbReference>
<keyword evidence="9 13" id="KW-1133">Transmembrane helix</keyword>
<evidence type="ECO:0000256" key="11">
    <source>
        <dbReference type="ARBA" id="ARBA00023136"/>
    </source>
</evidence>
<feature type="domain" description="Cytochrome b561 bacterial/Ni-hydrogenase" evidence="14">
    <location>
        <begin position="61"/>
        <end position="228"/>
    </location>
</feature>
<dbReference type="Pfam" id="PF01292">
    <property type="entry name" value="Ni_hydr_CYTB"/>
    <property type="match status" value="1"/>
</dbReference>
<comment type="similarity">
    <text evidence="12">Belongs to the cytochrome b561 family.</text>
</comment>
<keyword evidence="3" id="KW-0813">Transport</keyword>
<name>A0A1H1J5L2_9BURK</name>
<evidence type="ECO:0000256" key="2">
    <source>
        <dbReference type="ARBA" id="ARBA00004651"/>
    </source>
</evidence>
<feature type="transmembrane region" description="Helical" evidence="13">
    <location>
        <begin position="104"/>
        <end position="123"/>
    </location>
</feature>
<keyword evidence="5" id="KW-0349">Heme</keyword>
<organism evidence="15 16">
    <name type="scientific">Paraburkholderia tuberum</name>
    <dbReference type="NCBI Taxonomy" id="157910"/>
    <lineage>
        <taxon>Bacteria</taxon>
        <taxon>Pseudomonadati</taxon>
        <taxon>Pseudomonadota</taxon>
        <taxon>Betaproteobacteria</taxon>
        <taxon>Burkholderiales</taxon>
        <taxon>Burkholderiaceae</taxon>
        <taxon>Paraburkholderia</taxon>
    </lineage>
</organism>
<feature type="transmembrane region" description="Helical" evidence="13">
    <location>
        <begin position="200"/>
        <end position="219"/>
    </location>
</feature>
<accession>A0A1H1J5L2</accession>
<evidence type="ECO:0000256" key="10">
    <source>
        <dbReference type="ARBA" id="ARBA00023004"/>
    </source>
</evidence>
<evidence type="ECO:0000256" key="3">
    <source>
        <dbReference type="ARBA" id="ARBA00022448"/>
    </source>
</evidence>
<evidence type="ECO:0000259" key="14">
    <source>
        <dbReference type="Pfam" id="PF01292"/>
    </source>
</evidence>
<feature type="transmembrane region" description="Helical" evidence="13">
    <location>
        <begin position="144"/>
        <end position="163"/>
    </location>
</feature>
<dbReference type="SUPFAM" id="SSF81342">
    <property type="entry name" value="Transmembrane di-heme cytochromes"/>
    <property type="match status" value="1"/>
</dbReference>
<dbReference type="GO" id="GO:0005886">
    <property type="term" value="C:plasma membrane"/>
    <property type="evidence" value="ECO:0007669"/>
    <property type="project" value="UniProtKB-SubCell"/>
</dbReference>
<evidence type="ECO:0000256" key="6">
    <source>
        <dbReference type="ARBA" id="ARBA00022692"/>
    </source>
</evidence>
<reference evidence="16" key="1">
    <citation type="submission" date="2016-10" db="EMBL/GenBank/DDBJ databases">
        <authorList>
            <person name="Varghese N."/>
            <person name="Submissions S."/>
        </authorList>
    </citation>
    <scope>NUCLEOTIDE SEQUENCE [LARGE SCALE GENOMIC DNA]</scope>
    <source>
        <strain evidence="16">DUS833</strain>
    </source>
</reference>
<keyword evidence="10" id="KW-0408">Iron</keyword>
<dbReference type="GO" id="GO:0009055">
    <property type="term" value="F:electron transfer activity"/>
    <property type="evidence" value="ECO:0007669"/>
    <property type="project" value="InterPro"/>
</dbReference>
<proteinExistence type="inferred from homology"/>
<dbReference type="GO" id="GO:0020037">
    <property type="term" value="F:heme binding"/>
    <property type="evidence" value="ECO:0007669"/>
    <property type="project" value="TreeGrafter"/>
</dbReference>
<evidence type="ECO:0000256" key="4">
    <source>
        <dbReference type="ARBA" id="ARBA00022475"/>
    </source>
</evidence>
<dbReference type="EMBL" id="FNKX01000002">
    <property type="protein sequence ID" value="SDR45232.1"/>
    <property type="molecule type" value="Genomic_DNA"/>
</dbReference>
<dbReference type="STRING" id="157910.SAMN05445850_4210"/>
<gene>
    <name evidence="15" type="ORF">SAMN05445850_4210</name>
</gene>
<dbReference type="AlphaFoldDB" id="A0A1H1J5L2"/>
<sequence length="228" mass="25506">MIDRVAIDRVAIDRVAIDRVAIDRVAIDRVAIDRVAIDRVAAARVATPGASMSSYNRTTDRYTKPAIFFHWMIFLLVALAYLAIEIRGPRGSDSRAFWTGVHFWAGTLVLGLAVLRLLWRLWAGAPEELESNRLLAFLGRSAHLALYVFIFAQPLLGMLMVNAGGRPVSLAWTDISFTLVRADAIARPLLKDAHEWLGNVFYWVIGLHALAAIAHHVVFKDRALRRII</sequence>
<comment type="cofactor">
    <cofactor evidence="1">
        <name>heme b</name>
        <dbReference type="ChEBI" id="CHEBI:60344"/>
    </cofactor>
</comment>
<dbReference type="PANTHER" id="PTHR30529">
    <property type="entry name" value="CYTOCHROME B561"/>
    <property type="match status" value="1"/>
</dbReference>
<evidence type="ECO:0000313" key="15">
    <source>
        <dbReference type="EMBL" id="SDR45232.1"/>
    </source>
</evidence>
<evidence type="ECO:0000256" key="5">
    <source>
        <dbReference type="ARBA" id="ARBA00022617"/>
    </source>
</evidence>
<keyword evidence="16" id="KW-1185">Reference proteome</keyword>
<keyword evidence="8" id="KW-0249">Electron transport</keyword>
<dbReference type="GO" id="GO:0022904">
    <property type="term" value="P:respiratory electron transport chain"/>
    <property type="evidence" value="ECO:0007669"/>
    <property type="project" value="InterPro"/>
</dbReference>
<dbReference type="InterPro" id="IPR052168">
    <property type="entry name" value="Cytochrome_b561_oxidase"/>
</dbReference>
<protein>
    <submittedName>
        <fullName evidence="15">Cytochrome b561</fullName>
    </submittedName>
</protein>